<dbReference type="EMBL" id="KL142418">
    <property type="protein sequence ID" value="KDR67036.1"/>
    <property type="molecule type" value="Genomic_DNA"/>
</dbReference>
<evidence type="ECO:0000313" key="2">
    <source>
        <dbReference type="Proteomes" id="UP000027222"/>
    </source>
</evidence>
<gene>
    <name evidence="1" type="ORF">GALMADRAFT_232253</name>
</gene>
<evidence type="ECO:0000313" key="1">
    <source>
        <dbReference type="EMBL" id="KDR67036.1"/>
    </source>
</evidence>
<dbReference type="HOGENOM" id="CLU_1214845_0_0_1"/>
<proteinExistence type="predicted"/>
<protein>
    <submittedName>
        <fullName evidence="1">Uncharacterized protein</fullName>
    </submittedName>
</protein>
<sequence length="228" mass="26399">MNTILKLSQLTTLIIEKLEFDKATPFVEGTFHLTNLETFGLMFDGKPMPQLERLGDFVIGSGSRKLRKIIVSEGILRKLSPMKLPKLQTLSAFGTRPYFHVQIRPILLEIIESPVRTIEILELVGMEYYTKRFTRDSIDRDRMLWEHSDRILQDPAFSRLREIRLLFDYTAWESEHSLQDCVEEDSCIRCSIDQVAVDVRSILRATSERGVRITYDLTYGPEGLLSIQ</sequence>
<organism evidence="1 2">
    <name type="scientific">Galerina marginata (strain CBS 339.88)</name>
    <dbReference type="NCBI Taxonomy" id="685588"/>
    <lineage>
        <taxon>Eukaryota</taxon>
        <taxon>Fungi</taxon>
        <taxon>Dikarya</taxon>
        <taxon>Basidiomycota</taxon>
        <taxon>Agaricomycotina</taxon>
        <taxon>Agaricomycetes</taxon>
        <taxon>Agaricomycetidae</taxon>
        <taxon>Agaricales</taxon>
        <taxon>Agaricineae</taxon>
        <taxon>Strophariaceae</taxon>
        <taxon>Galerina</taxon>
    </lineage>
</organism>
<name>A0A067S8A2_GALM3</name>
<keyword evidence="2" id="KW-1185">Reference proteome</keyword>
<dbReference type="AlphaFoldDB" id="A0A067S8A2"/>
<accession>A0A067S8A2</accession>
<dbReference type="Proteomes" id="UP000027222">
    <property type="component" value="Unassembled WGS sequence"/>
</dbReference>
<reference evidence="2" key="1">
    <citation type="journal article" date="2014" name="Proc. Natl. Acad. Sci. U.S.A.">
        <title>Extensive sampling of basidiomycete genomes demonstrates inadequacy of the white-rot/brown-rot paradigm for wood decay fungi.</title>
        <authorList>
            <person name="Riley R."/>
            <person name="Salamov A.A."/>
            <person name="Brown D.W."/>
            <person name="Nagy L.G."/>
            <person name="Floudas D."/>
            <person name="Held B.W."/>
            <person name="Levasseur A."/>
            <person name="Lombard V."/>
            <person name="Morin E."/>
            <person name="Otillar R."/>
            <person name="Lindquist E.A."/>
            <person name="Sun H."/>
            <person name="LaButti K.M."/>
            <person name="Schmutz J."/>
            <person name="Jabbour D."/>
            <person name="Luo H."/>
            <person name="Baker S.E."/>
            <person name="Pisabarro A.G."/>
            <person name="Walton J.D."/>
            <person name="Blanchette R.A."/>
            <person name="Henrissat B."/>
            <person name="Martin F."/>
            <person name="Cullen D."/>
            <person name="Hibbett D.S."/>
            <person name="Grigoriev I.V."/>
        </authorList>
    </citation>
    <scope>NUCLEOTIDE SEQUENCE [LARGE SCALE GENOMIC DNA]</scope>
    <source>
        <strain evidence="2">CBS 339.88</strain>
    </source>
</reference>